<sequence length="137" mass="15006">MRPILIIAFLAAFFGLVSSLAIPASQDLVSRARTHQIVVVDAVNPPVLALIAHPALIADAQNLLHQDPVMSTTILLHQALVMDPTILLHQALVMNPTVLQLRVPRFPSTSGVAPKYPSRNIRFLKIQQNRRPSETGI</sequence>
<dbReference type="EMBL" id="KL142408">
    <property type="protein sequence ID" value="KDR68352.1"/>
    <property type="molecule type" value="Genomic_DNA"/>
</dbReference>
<evidence type="ECO:0000313" key="2">
    <source>
        <dbReference type="EMBL" id="KDR68352.1"/>
    </source>
</evidence>
<evidence type="ECO:0000313" key="3">
    <source>
        <dbReference type="Proteomes" id="UP000027222"/>
    </source>
</evidence>
<keyword evidence="1" id="KW-0732">Signal</keyword>
<organism evidence="2 3">
    <name type="scientific">Galerina marginata (strain CBS 339.88)</name>
    <dbReference type="NCBI Taxonomy" id="685588"/>
    <lineage>
        <taxon>Eukaryota</taxon>
        <taxon>Fungi</taxon>
        <taxon>Dikarya</taxon>
        <taxon>Basidiomycota</taxon>
        <taxon>Agaricomycotina</taxon>
        <taxon>Agaricomycetes</taxon>
        <taxon>Agaricomycetidae</taxon>
        <taxon>Agaricales</taxon>
        <taxon>Agaricineae</taxon>
        <taxon>Strophariaceae</taxon>
        <taxon>Galerina</taxon>
    </lineage>
</organism>
<dbReference type="AlphaFoldDB" id="A0A067SED8"/>
<feature type="signal peptide" evidence="1">
    <location>
        <begin position="1"/>
        <end position="19"/>
    </location>
</feature>
<dbReference type="OrthoDB" id="3069828at2759"/>
<dbReference type="HOGENOM" id="CLU_1865258_0_0_1"/>
<proteinExistence type="predicted"/>
<protein>
    <submittedName>
        <fullName evidence="2">Uncharacterized protein</fullName>
    </submittedName>
</protein>
<name>A0A067SED8_GALM3</name>
<gene>
    <name evidence="2" type="ORF">GALMADRAFT_1040651</name>
</gene>
<reference evidence="3" key="1">
    <citation type="journal article" date="2014" name="Proc. Natl. Acad. Sci. U.S.A.">
        <title>Extensive sampling of basidiomycete genomes demonstrates inadequacy of the white-rot/brown-rot paradigm for wood decay fungi.</title>
        <authorList>
            <person name="Riley R."/>
            <person name="Salamov A.A."/>
            <person name="Brown D.W."/>
            <person name="Nagy L.G."/>
            <person name="Floudas D."/>
            <person name="Held B.W."/>
            <person name="Levasseur A."/>
            <person name="Lombard V."/>
            <person name="Morin E."/>
            <person name="Otillar R."/>
            <person name="Lindquist E.A."/>
            <person name="Sun H."/>
            <person name="LaButti K.M."/>
            <person name="Schmutz J."/>
            <person name="Jabbour D."/>
            <person name="Luo H."/>
            <person name="Baker S.E."/>
            <person name="Pisabarro A.G."/>
            <person name="Walton J.D."/>
            <person name="Blanchette R.A."/>
            <person name="Henrissat B."/>
            <person name="Martin F."/>
            <person name="Cullen D."/>
            <person name="Hibbett D.S."/>
            <person name="Grigoriev I.V."/>
        </authorList>
    </citation>
    <scope>NUCLEOTIDE SEQUENCE [LARGE SCALE GENOMIC DNA]</scope>
    <source>
        <strain evidence="3">CBS 339.88</strain>
    </source>
</reference>
<keyword evidence="3" id="KW-1185">Reference proteome</keyword>
<accession>A0A067SED8</accession>
<feature type="chain" id="PRO_5001645673" evidence="1">
    <location>
        <begin position="20"/>
        <end position="137"/>
    </location>
</feature>
<evidence type="ECO:0000256" key="1">
    <source>
        <dbReference type="SAM" id="SignalP"/>
    </source>
</evidence>
<dbReference type="Proteomes" id="UP000027222">
    <property type="component" value="Unassembled WGS sequence"/>
</dbReference>